<name>A0A1X7AJ56_9GAMM</name>
<feature type="transmembrane region" description="Helical" evidence="1">
    <location>
        <begin position="222"/>
        <end position="240"/>
    </location>
</feature>
<evidence type="ECO:0008006" key="4">
    <source>
        <dbReference type="Google" id="ProtNLM"/>
    </source>
</evidence>
<evidence type="ECO:0000313" key="2">
    <source>
        <dbReference type="EMBL" id="SMA45365.1"/>
    </source>
</evidence>
<reference evidence="2 3" key="1">
    <citation type="submission" date="2017-03" db="EMBL/GenBank/DDBJ databases">
        <authorList>
            <person name="Afonso C.L."/>
            <person name="Miller P.J."/>
            <person name="Scott M.A."/>
            <person name="Spackman E."/>
            <person name="Goraichik I."/>
            <person name="Dimitrov K.M."/>
            <person name="Suarez D.L."/>
            <person name="Swayne D.E."/>
        </authorList>
    </citation>
    <scope>NUCLEOTIDE SEQUENCE [LARGE SCALE GENOMIC DNA]</scope>
    <source>
        <strain evidence="2">SB41UT1</strain>
    </source>
</reference>
<keyword evidence="1" id="KW-0472">Membrane</keyword>
<accession>A0A1X7AJ56</accession>
<sequence length="288" mass="32173">MHMRTLAGIVMSSRFHACVFALLMAALPMLFWLSASAVTLVILRRGNIDGLVVGLWALLPALIWAWAGQPLGVFCILVAMVMAMCLRKTQSWSMTLMSLVPSGLLSAWGISLYYGPLMEEVRSVFYQLFGSELHSLLAMSGQELDALIESSFLESVGFIVSFSAVLALMIGRKWQDLLYNPGGFQRELYLSRFSPVASFLLLATVVLVSFNQSLITAAWQPFLLMPFLVMGSVLVHALVWKQWVGKVWLLPYYLLLLVVYPLVVFIACLDSLFDFRARLELMANKVSD</sequence>
<keyword evidence="1" id="KW-1133">Transmembrane helix</keyword>
<feature type="transmembrane region" description="Helical" evidence="1">
    <location>
        <begin position="190"/>
        <end position="210"/>
    </location>
</feature>
<feature type="transmembrane region" description="Helical" evidence="1">
    <location>
        <begin position="151"/>
        <end position="170"/>
    </location>
</feature>
<keyword evidence="1" id="KW-0812">Transmembrane</keyword>
<dbReference type="EMBL" id="FWPT01000004">
    <property type="protein sequence ID" value="SMA45365.1"/>
    <property type="molecule type" value="Genomic_DNA"/>
</dbReference>
<dbReference type="Proteomes" id="UP000196573">
    <property type="component" value="Unassembled WGS sequence"/>
</dbReference>
<protein>
    <recommendedName>
        <fullName evidence="4">DUF2232 domain-containing protein</fullName>
    </recommendedName>
</protein>
<proteinExistence type="predicted"/>
<feature type="transmembrane region" description="Helical" evidence="1">
    <location>
        <begin position="252"/>
        <end position="273"/>
    </location>
</feature>
<dbReference type="AlphaFoldDB" id="A0A1X7AJ56"/>
<keyword evidence="3" id="KW-1185">Reference proteome</keyword>
<organism evidence="2 3">
    <name type="scientific">Parendozoicomonas haliclonae</name>
    <dbReference type="NCBI Taxonomy" id="1960125"/>
    <lineage>
        <taxon>Bacteria</taxon>
        <taxon>Pseudomonadati</taxon>
        <taxon>Pseudomonadota</taxon>
        <taxon>Gammaproteobacteria</taxon>
        <taxon>Oceanospirillales</taxon>
        <taxon>Endozoicomonadaceae</taxon>
        <taxon>Parendozoicomonas</taxon>
    </lineage>
</organism>
<gene>
    <name evidence="2" type="ORF">EHSB41UT_01902</name>
</gene>
<evidence type="ECO:0000313" key="3">
    <source>
        <dbReference type="Proteomes" id="UP000196573"/>
    </source>
</evidence>
<feature type="transmembrane region" description="Helical" evidence="1">
    <location>
        <begin position="61"/>
        <end position="84"/>
    </location>
</feature>
<feature type="transmembrane region" description="Helical" evidence="1">
    <location>
        <begin position="96"/>
        <end position="115"/>
    </location>
</feature>
<evidence type="ECO:0000256" key="1">
    <source>
        <dbReference type="SAM" id="Phobius"/>
    </source>
</evidence>